<dbReference type="Proteomes" id="UP000019243">
    <property type="component" value="Unassembled WGS sequence"/>
</dbReference>
<dbReference type="PANTHER" id="PTHR42714:SF3">
    <property type="entry name" value="HFLX-TYPE G DOMAIN-CONTAINING PROTEIN"/>
    <property type="match status" value="1"/>
</dbReference>
<evidence type="ECO:0000256" key="1">
    <source>
        <dbReference type="ARBA" id="ARBA00004141"/>
    </source>
</evidence>
<dbReference type="SUPFAM" id="SSF52540">
    <property type="entry name" value="P-loop containing nucleoside triphosphate hydrolases"/>
    <property type="match status" value="1"/>
</dbReference>
<dbReference type="InterPro" id="IPR027417">
    <property type="entry name" value="P-loop_NTPase"/>
</dbReference>
<dbReference type="Pfam" id="PF05128">
    <property type="entry name" value="DUF697"/>
    <property type="match status" value="1"/>
</dbReference>
<dbReference type="NCBIfam" id="TIGR00231">
    <property type="entry name" value="small_GTP"/>
    <property type="match status" value="1"/>
</dbReference>
<evidence type="ECO:0000256" key="4">
    <source>
        <dbReference type="ARBA" id="ARBA00022989"/>
    </source>
</evidence>
<dbReference type="GO" id="GO:0016020">
    <property type="term" value="C:membrane"/>
    <property type="evidence" value="ECO:0007669"/>
    <property type="project" value="UniProtKB-SubCell"/>
</dbReference>
<evidence type="ECO:0000256" key="5">
    <source>
        <dbReference type="ARBA" id="ARBA00023134"/>
    </source>
</evidence>
<evidence type="ECO:0000313" key="9">
    <source>
        <dbReference type="EMBL" id="EUJ41920.1"/>
    </source>
</evidence>
<dbReference type="STRING" id="1265861.BCAMP_01690"/>
<dbReference type="AlphaFoldDB" id="W7CYU5"/>
<dbReference type="PANTHER" id="PTHR42714">
    <property type="entry name" value="TRNA MODIFICATION GTPASE GTPBP3"/>
    <property type="match status" value="1"/>
</dbReference>
<evidence type="ECO:0000256" key="6">
    <source>
        <dbReference type="ARBA" id="ARBA00023136"/>
    </source>
</evidence>
<reference evidence="9 10" key="1">
    <citation type="submission" date="2012-12" db="EMBL/GenBank/DDBJ databases">
        <title>Novel taxa of Listeriaceae from agricultural environments in the United States.</title>
        <authorList>
            <person name="den Bakker H.C."/>
            <person name="Allred A."/>
            <person name="Warchocki S."/>
            <person name="Wright E.M."/>
            <person name="Burrell A."/>
            <person name="Nightingale K.K."/>
            <person name="Kephart D."/>
            <person name="Wiedmann M."/>
        </authorList>
    </citation>
    <scope>NUCLEOTIDE SEQUENCE [LARGE SCALE GENOMIC DNA]</scope>
    <source>
        <strain evidence="9 10">FSL F6-1037</strain>
    </source>
</reference>
<evidence type="ECO:0000259" key="8">
    <source>
        <dbReference type="Pfam" id="PF01926"/>
    </source>
</evidence>
<feature type="domain" description="G" evidence="8">
    <location>
        <begin position="28"/>
        <end position="136"/>
    </location>
</feature>
<evidence type="ECO:0000313" key="10">
    <source>
        <dbReference type="Proteomes" id="UP000019243"/>
    </source>
</evidence>
<dbReference type="GO" id="GO:0030488">
    <property type="term" value="P:tRNA methylation"/>
    <property type="evidence" value="ECO:0007669"/>
    <property type="project" value="TreeGrafter"/>
</dbReference>
<name>W7CYU5_9LIST</name>
<evidence type="ECO:0000256" key="7">
    <source>
        <dbReference type="SAM" id="Phobius"/>
    </source>
</evidence>
<protein>
    <recommendedName>
        <fullName evidence="8">G domain-containing protein</fullName>
    </recommendedName>
</protein>
<comment type="subcellular location">
    <subcellularLocation>
        <location evidence="1">Membrane</location>
        <topology evidence="1">Multi-pass membrane protein</topology>
    </subcellularLocation>
</comment>
<feature type="transmembrane region" description="Helical" evidence="7">
    <location>
        <begin position="283"/>
        <end position="304"/>
    </location>
</feature>
<dbReference type="GO" id="GO:0005737">
    <property type="term" value="C:cytoplasm"/>
    <property type="evidence" value="ECO:0007669"/>
    <property type="project" value="TreeGrafter"/>
</dbReference>
<dbReference type="InterPro" id="IPR005225">
    <property type="entry name" value="Small_GTP-bd"/>
</dbReference>
<keyword evidence="5" id="KW-0342">GTP-binding</keyword>
<dbReference type="GO" id="GO:0005525">
    <property type="term" value="F:GTP binding"/>
    <property type="evidence" value="ECO:0007669"/>
    <property type="project" value="UniProtKB-KW"/>
</dbReference>
<dbReference type="Pfam" id="PF01926">
    <property type="entry name" value="MMR_HSR1"/>
    <property type="match status" value="1"/>
</dbReference>
<keyword evidence="2 7" id="KW-0812">Transmembrane</keyword>
<dbReference type="InterPro" id="IPR021147">
    <property type="entry name" value="DUF697"/>
</dbReference>
<dbReference type="RefSeq" id="WP_051456793.1">
    <property type="nucleotide sequence ID" value="NZ_AODH01000005.1"/>
</dbReference>
<dbReference type="InterPro" id="IPR006073">
    <property type="entry name" value="GTP-bd"/>
</dbReference>
<accession>W7CYU5</accession>
<dbReference type="CDD" id="cd00882">
    <property type="entry name" value="Ras_like_GTPase"/>
    <property type="match status" value="1"/>
</dbReference>
<proteinExistence type="predicted"/>
<keyword evidence="3" id="KW-0547">Nucleotide-binding</keyword>
<evidence type="ECO:0000256" key="2">
    <source>
        <dbReference type="ARBA" id="ARBA00022692"/>
    </source>
</evidence>
<organism evidence="9 10">
    <name type="scientific">Brochothrix campestris FSL F6-1037</name>
    <dbReference type="NCBI Taxonomy" id="1265861"/>
    <lineage>
        <taxon>Bacteria</taxon>
        <taxon>Bacillati</taxon>
        <taxon>Bacillota</taxon>
        <taxon>Bacilli</taxon>
        <taxon>Bacillales</taxon>
        <taxon>Listeriaceae</taxon>
        <taxon>Brochothrix</taxon>
    </lineage>
</organism>
<dbReference type="Gene3D" id="3.40.50.300">
    <property type="entry name" value="P-loop containing nucleotide triphosphate hydrolases"/>
    <property type="match status" value="1"/>
</dbReference>
<evidence type="ECO:0000256" key="3">
    <source>
        <dbReference type="ARBA" id="ARBA00022741"/>
    </source>
</evidence>
<dbReference type="EMBL" id="AODH01000005">
    <property type="protein sequence ID" value="EUJ41920.1"/>
    <property type="molecule type" value="Genomic_DNA"/>
</dbReference>
<dbReference type="GO" id="GO:0002098">
    <property type="term" value="P:tRNA wobble uridine modification"/>
    <property type="evidence" value="ECO:0007669"/>
    <property type="project" value="TreeGrafter"/>
</dbReference>
<keyword evidence="10" id="KW-1185">Reference proteome</keyword>
<gene>
    <name evidence="9" type="ORF">BCAMP_01690</name>
</gene>
<keyword evidence="4 7" id="KW-1133">Transmembrane helix</keyword>
<sequence>MSMKELFGKVFDQEAKKVAKQLAETITITMVGDVNAGKSSTINRILNQDVAEVGANPGKTVQISEYDYGDGVVLADTPGLNDIIASHSDETRAYYRRSDIILFFLNAAGTVYSETEKQALAFVASENKKLIIVLNKIDASDDVPTQVAYIREQTNHAYPVVAVSSRTGENIDELVHVMLALAKDNEKELLLAKKLRDRASVANRWILTASASAGGVGASPIPFSDSIALSALQISLVLKLASLYDRRLTKSNLQDMMLPLITTTLGRTLAGSLAKVIPGVGTVVGGAINAGVAASVTAAIGYAFKAVFEKDMSLDAQLIQSLFKDFLKKEQRRKK</sequence>
<keyword evidence="6 7" id="KW-0472">Membrane</keyword>
<comment type="caution">
    <text evidence="9">The sequence shown here is derived from an EMBL/GenBank/DDBJ whole genome shotgun (WGS) entry which is preliminary data.</text>
</comment>